<comment type="subcellular location">
    <subcellularLocation>
        <location evidence="1">Membrane</location>
        <topology evidence="1">Multi-pass membrane protein</topology>
    </subcellularLocation>
</comment>
<comment type="similarity">
    <text evidence="2">Belongs to the GtrA family.</text>
</comment>
<organism evidence="9 10">
    <name type="scientific">Amycolatopsis samaneae</name>
    <dbReference type="NCBI Taxonomy" id="664691"/>
    <lineage>
        <taxon>Bacteria</taxon>
        <taxon>Bacillati</taxon>
        <taxon>Actinomycetota</taxon>
        <taxon>Actinomycetes</taxon>
        <taxon>Pseudonocardiales</taxon>
        <taxon>Pseudonocardiaceae</taxon>
        <taxon>Amycolatopsis</taxon>
    </lineage>
</organism>
<evidence type="ECO:0000256" key="6">
    <source>
        <dbReference type="SAM" id="MobiDB-lite"/>
    </source>
</evidence>
<name>A0ABW5GHM6_9PSEU</name>
<evidence type="ECO:0000256" key="7">
    <source>
        <dbReference type="SAM" id="Phobius"/>
    </source>
</evidence>
<dbReference type="PANTHER" id="PTHR38459:SF1">
    <property type="entry name" value="PROPHAGE BACTOPRENOL-LINKED GLUCOSE TRANSLOCASE HOMOLOG"/>
    <property type="match status" value="1"/>
</dbReference>
<feature type="domain" description="GtrA/DPMS transmembrane" evidence="8">
    <location>
        <begin position="13"/>
        <end position="143"/>
    </location>
</feature>
<dbReference type="EMBL" id="JBHUKU010000006">
    <property type="protein sequence ID" value="MFD2459739.1"/>
    <property type="molecule type" value="Genomic_DNA"/>
</dbReference>
<keyword evidence="4 7" id="KW-1133">Transmembrane helix</keyword>
<feature type="transmembrane region" description="Helical" evidence="7">
    <location>
        <begin position="77"/>
        <end position="96"/>
    </location>
</feature>
<evidence type="ECO:0000256" key="3">
    <source>
        <dbReference type="ARBA" id="ARBA00022692"/>
    </source>
</evidence>
<gene>
    <name evidence="9" type="ORF">ACFSYJ_14080</name>
</gene>
<evidence type="ECO:0000256" key="2">
    <source>
        <dbReference type="ARBA" id="ARBA00009399"/>
    </source>
</evidence>
<keyword evidence="3 7" id="KW-0812">Transmembrane</keyword>
<keyword evidence="10" id="KW-1185">Reference proteome</keyword>
<feature type="region of interest" description="Disordered" evidence="6">
    <location>
        <begin position="148"/>
        <end position="169"/>
    </location>
</feature>
<dbReference type="Proteomes" id="UP001597419">
    <property type="component" value="Unassembled WGS sequence"/>
</dbReference>
<feature type="transmembrane region" description="Helical" evidence="7">
    <location>
        <begin position="12"/>
        <end position="32"/>
    </location>
</feature>
<keyword evidence="5 7" id="KW-0472">Membrane</keyword>
<evidence type="ECO:0000259" key="8">
    <source>
        <dbReference type="Pfam" id="PF04138"/>
    </source>
</evidence>
<dbReference type="InterPro" id="IPR051401">
    <property type="entry name" value="GtrA_CellWall_Glycosyl"/>
</dbReference>
<comment type="caution">
    <text evidence="9">The sequence shown here is derived from an EMBL/GenBank/DDBJ whole genome shotgun (WGS) entry which is preliminary data.</text>
</comment>
<sequence length="169" mass="18780">MRELLGKHRELIRFAVVGGLSFVITLAVNYGLKFTVLRAQPLTAQIFATLVATIFSYVATSEWSFRTRGGRERRHEAALFFLFSGIALGLNAVPLAVSRYVLQLQVPHVTFAGQEIADFVSGIVLGTLLGTAFRWWAFKKWVFPEENARPRGRSADGPKDPDIHDSMAA</sequence>
<dbReference type="RefSeq" id="WP_345397468.1">
    <property type="nucleotide sequence ID" value="NZ_BAABHG010000008.1"/>
</dbReference>
<evidence type="ECO:0000256" key="4">
    <source>
        <dbReference type="ARBA" id="ARBA00022989"/>
    </source>
</evidence>
<proteinExistence type="inferred from homology"/>
<evidence type="ECO:0000256" key="5">
    <source>
        <dbReference type="ARBA" id="ARBA00023136"/>
    </source>
</evidence>
<feature type="transmembrane region" description="Helical" evidence="7">
    <location>
        <begin position="44"/>
        <end position="65"/>
    </location>
</feature>
<protein>
    <submittedName>
        <fullName evidence="9">GtrA family protein</fullName>
    </submittedName>
</protein>
<feature type="transmembrane region" description="Helical" evidence="7">
    <location>
        <begin position="116"/>
        <end position="137"/>
    </location>
</feature>
<evidence type="ECO:0000313" key="10">
    <source>
        <dbReference type="Proteomes" id="UP001597419"/>
    </source>
</evidence>
<dbReference type="PANTHER" id="PTHR38459">
    <property type="entry name" value="PROPHAGE BACTOPRENOL-LINKED GLUCOSE TRANSLOCASE HOMOLOG"/>
    <property type="match status" value="1"/>
</dbReference>
<dbReference type="Pfam" id="PF04138">
    <property type="entry name" value="GtrA_DPMS_TM"/>
    <property type="match status" value="1"/>
</dbReference>
<reference evidence="10" key="1">
    <citation type="journal article" date="2019" name="Int. J. Syst. Evol. Microbiol.">
        <title>The Global Catalogue of Microorganisms (GCM) 10K type strain sequencing project: providing services to taxonomists for standard genome sequencing and annotation.</title>
        <authorList>
            <consortium name="The Broad Institute Genomics Platform"/>
            <consortium name="The Broad Institute Genome Sequencing Center for Infectious Disease"/>
            <person name="Wu L."/>
            <person name="Ma J."/>
        </authorList>
    </citation>
    <scope>NUCLEOTIDE SEQUENCE [LARGE SCALE GENOMIC DNA]</scope>
    <source>
        <strain evidence="10">CGMCC 4.7643</strain>
    </source>
</reference>
<accession>A0ABW5GHM6</accession>
<evidence type="ECO:0000313" key="9">
    <source>
        <dbReference type="EMBL" id="MFD2459739.1"/>
    </source>
</evidence>
<dbReference type="InterPro" id="IPR007267">
    <property type="entry name" value="GtrA_DPMS_TM"/>
</dbReference>
<evidence type="ECO:0000256" key="1">
    <source>
        <dbReference type="ARBA" id="ARBA00004141"/>
    </source>
</evidence>